<organism evidence="2">
    <name type="scientific">Citrobacter freundii</name>
    <dbReference type="NCBI Taxonomy" id="546"/>
    <lineage>
        <taxon>Bacteria</taxon>
        <taxon>Pseudomonadati</taxon>
        <taxon>Pseudomonadota</taxon>
        <taxon>Gammaproteobacteria</taxon>
        <taxon>Enterobacterales</taxon>
        <taxon>Enterobacteriaceae</taxon>
        <taxon>Citrobacter</taxon>
        <taxon>Citrobacter freundii complex</taxon>
    </lineage>
</organism>
<dbReference type="Proteomes" id="UP000855471">
    <property type="component" value="Unassembled WGS sequence"/>
</dbReference>
<comment type="caution">
    <text evidence="2">The sequence shown here is derived from an EMBL/GenBank/DDBJ whole genome shotgun (WGS) entry which is preliminary data.</text>
</comment>
<dbReference type="EMBL" id="ABKLER030000005">
    <property type="protein sequence ID" value="EMN4144368.1"/>
    <property type="molecule type" value="Genomic_DNA"/>
</dbReference>
<accession>A0A8H9QCG3</accession>
<dbReference type="RefSeq" id="WP_008324318.1">
    <property type="nucleotide sequence ID" value="NZ_CP038653.1"/>
</dbReference>
<reference evidence="2" key="1">
    <citation type="journal article" date="2018" name="Genome Biol.">
        <title>SKESA: strategic k-mer extension for scrupulous assemblies.</title>
        <authorList>
            <person name="Souvorov A."/>
            <person name="Agarwala R."/>
            <person name="Lipman D.J."/>
        </authorList>
    </citation>
    <scope>NUCLEOTIDE SEQUENCE</scope>
    <source>
        <strain evidence="2">O50</strain>
    </source>
</reference>
<protein>
    <submittedName>
        <fullName evidence="2">Uncharacterized protein</fullName>
    </submittedName>
</protein>
<evidence type="ECO:0000313" key="2">
    <source>
        <dbReference type="EMBL" id="HAT3897383.1"/>
    </source>
</evidence>
<sequence length="116" mass="12571">MLDIMQDENGVILRNGDFVLDGGIDGVAQQAEIRVGTNRGEWWLDETQGLPWVPGIMASRLPASIVSNMINAEAKRTPEVSDAKTTAINDVKGNYTIRFAVYIGSESTEVTSGISE</sequence>
<dbReference type="InterPro" id="IPR020288">
    <property type="entry name" value="Sheath_initiator"/>
</dbReference>
<evidence type="ECO:0000313" key="1">
    <source>
        <dbReference type="EMBL" id="EMN4144368.1"/>
    </source>
</evidence>
<dbReference type="AlphaFoldDB" id="A0A8H9QCG3"/>
<gene>
    <name evidence="2" type="ORF">I9Y29_001800</name>
    <name evidence="1" type="ORF">PQQ21_001591</name>
</gene>
<dbReference type="Pfam" id="PF10934">
    <property type="entry name" value="Sheath_initiator"/>
    <property type="match status" value="1"/>
</dbReference>
<dbReference type="EMBL" id="DACSXJ010000008">
    <property type="protein sequence ID" value="HAT3897383.1"/>
    <property type="molecule type" value="Genomic_DNA"/>
</dbReference>
<name>A0A8H9QCG3_CITFR</name>
<proteinExistence type="predicted"/>
<reference evidence="2" key="2">
    <citation type="submission" date="2020-09" db="EMBL/GenBank/DDBJ databases">
        <authorList>
            <consortium name="NCBI Pathogen Detection Project"/>
        </authorList>
    </citation>
    <scope>NUCLEOTIDE SEQUENCE</scope>
    <source>
        <strain evidence="2">O50</strain>
    </source>
</reference>
<reference evidence="1" key="3">
    <citation type="submission" date="2024-02" db="EMBL/GenBank/DDBJ databases">
        <authorList>
            <consortium name="Clinical and Environmental Microbiology Branch: Whole genome sequencing antimicrobial resistance pathogens in the healthcare setting"/>
        </authorList>
    </citation>
    <scope>NUCLEOTIDE SEQUENCE</scope>
    <source>
        <strain evidence="1">2023GN-00102</strain>
    </source>
</reference>